<proteinExistence type="predicted"/>
<evidence type="ECO:0000313" key="2">
    <source>
        <dbReference type="EMBL" id="CAG2252349.1"/>
    </source>
</evidence>
<dbReference type="EMBL" id="CAJPWZ010003116">
    <property type="protein sequence ID" value="CAG2252349.1"/>
    <property type="molecule type" value="Genomic_DNA"/>
</dbReference>
<evidence type="ECO:0000259" key="1">
    <source>
        <dbReference type="Pfam" id="PF20720"/>
    </source>
</evidence>
<organism evidence="2 3">
    <name type="scientific">Mytilus edulis</name>
    <name type="common">Blue mussel</name>
    <dbReference type="NCBI Taxonomy" id="6550"/>
    <lineage>
        <taxon>Eukaryota</taxon>
        <taxon>Metazoa</taxon>
        <taxon>Spiralia</taxon>
        <taxon>Lophotrochozoa</taxon>
        <taxon>Mollusca</taxon>
        <taxon>Bivalvia</taxon>
        <taxon>Autobranchia</taxon>
        <taxon>Pteriomorphia</taxon>
        <taxon>Mytilida</taxon>
        <taxon>Mytiloidea</taxon>
        <taxon>Mytilidae</taxon>
        <taxon>Mytilinae</taxon>
        <taxon>Mytilus</taxon>
    </lineage>
</organism>
<sequence>MDTIQIHLGHNIVVVLQKKTLSTSNLDIALLRCLLLNFAQNCRTNLNLKQDVEDLVKCRNTLYGHAKEARLADSQYSKYKTEVEDIILRIARFCNIENEMRQKLNDASQRPLDESILLQYQNKLIEQSEYVNNIEEKFDEVKQQLIIHDERLHCRMDTMERKVGEIAHTEALLLEHTKDDTYIVTEDVKTCCDILEKYKALIIIAKAGGGKSKTSLQIVKMYQEKLYTPMVFVNDEILRNRDLINFDDQNIVIIEDLFGRSNIKFNEDVHTGILDVLYSCLKAESCKSKFIISIRGNDVIIRQLIERHKLFEKEMFINLDKINSLHINKLILSKHMNKHGISLCQCRLNINPFNVFRTNQLCESELFETNPNSFQVCVKLFNEICSGQYEMHIGFPQACHLFCSNSNFTKQGLEYFTHASQSLVNEMNNLKNQGFDNKQIQYQYCTLVYTAIKSSLDMEDIDERCFQHILSYFGSKKFRRSLLKAAVCKLDGTYFNLQSSSESSCDNSKRQKVSDIYVLQHNTIQEAILVSYGDDADVLPFCDLTFMGNT</sequence>
<reference evidence="2" key="1">
    <citation type="submission" date="2021-03" db="EMBL/GenBank/DDBJ databases">
        <authorList>
            <person name="Bekaert M."/>
        </authorList>
    </citation>
    <scope>NUCLEOTIDE SEQUENCE</scope>
</reference>
<dbReference type="Pfam" id="PF20720">
    <property type="entry name" value="nSTAND3"/>
    <property type="match status" value="1"/>
</dbReference>
<evidence type="ECO:0000313" key="3">
    <source>
        <dbReference type="Proteomes" id="UP000683360"/>
    </source>
</evidence>
<feature type="domain" description="Novel STAND NTPase 3" evidence="1">
    <location>
        <begin position="182"/>
        <end position="337"/>
    </location>
</feature>
<accession>A0A8S3V2L5</accession>
<dbReference type="AlphaFoldDB" id="A0A8S3V2L5"/>
<comment type="caution">
    <text evidence="2">The sequence shown here is derived from an EMBL/GenBank/DDBJ whole genome shotgun (WGS) entry which is preliminary data.</text>
</comment>
<dbReference type="Proteomes" id="UP000683360">
    <property type="component" value="Unassembled WGS sequence"/>
</dbReference>
<dbReference type="InterPro" id="IPR049050">
    <property type="entry name" value="nSTAND3"/>
</dbReference>
<name>A0A8S3V2L5_MYTED</name>
<keyword evidence="3" id="KW-1185">Reference proteome</keyword>
<gene>
    <name evidence="2" type="ORF">MEDL_63917</name>
</gene>
<protein>
    <recommendedName>
        <fullName evidence="1">Novel STAND NTPase 3 domain-containing protein</fullName>
    </recommendedName>
</protein>
<dbReference type="OrthoDB" id="6138994at2759"/>